<keyword evidence="1" id="KW-1133">Transmembrane helix</keyword>
<dbReference type="RefSeq" id="WP_243653256.1">
    <property type="nucleotide sequence ID" value="NZ_SMFZ01000001.1"/>
</dbReference>
<feature type="transmembrane region" description="Helical" evidence="1">
    <location>
        <begin position="86"/>
        <end position="105"/>
    </location>
</feature>
<comment type="caution">
    <text evidence="2">The sequence shown here is derived from an EMBL/GenBank/DDBJ whole genome shotgun (WGS) entry which is preliminary data.</text>
</comment>
<reference evidence="2 3" key="1">
    <citation type="submission" date="2019-03" db="EMBL/GenBank/DDBJ databases">
        <title>Sequencing the genomes of 1000 actinobacteria strains.</title>
        <authorList>
            <person name="Klenk H.-P."/>
        </authorList>
    </citation>
    <scope>NUCLEOTIDE SEQUENCE [LARGE SCALE GENOMIC DNA]</scope>
    <source>
        <strain evidence="2 3">DSM 44969</strain>
    </source>
</reference>
<feature type="transmembrane region" description="Helical" evidence="1">
    <location>
        <begin position="55"/>
        <end position="74"/>
    </location>
</feature>
<dbReference type="PANTHER" id="PTHR28008:SF1">
    <property type="entry name" value="DOMAIN PROTEIN, PUTATIVE (AFU_ORTHOLOGUE AFUA_3G10980)-RELATED"/>
    <property type="match status" value="1"/>
</dbReference>
<accession>A0A4V2PIK8</accession>
<name>A0A4V2PIK8_PSEEN</name>
<evidence type="ECO:0000313" key="3">
    <source>
        <dbReference type="Proteomes" id="UP000295560"/>
    </source>
</evidence>
<proteinExistence type="predicted"/>
<dbReference type="PANTHER" id="PTHR28008">
    <property type="entry name" value="DOMAIN PROTEIN, PUTATIVE (AFU_ORTHOLOGUE AFUA_3G10980)-RELATED"/>
    <property type="match status" value="1"/>
</dbReference>
<keyword evidence="1" id="KW-0472">Membrane</keyword>
<dbReference type="Proteomes" id="UP000295560">
    <property type="component" value="Unassembled WGS sequence"/>
</dbReference>
<gene>
    <name evidence="2" type="ORF">EV378_0762</name>
</gene>
<keyword evidence="3" id="KW-1185">Reference proteome</keyword>
<evidence type="ECO:0000256" key="1">
    <source>
        <dbReference type="SAM" id="Phobius"/>
    </source>
</evidence>
<dbReference type="AlphaFoldDB" id="A0A4V2PIK8"/>
<evidence type="ECO:0000313" key="2">
    <source>
        <dbReference type="EMBL" id="TCK24966.1"/>
    </source>
</evidence>
<sequence length="111" mass="11415">MRSVPFAVAVLLSLVVLFTPESGVPTAPAGTDKVVHLLLFALLAFTGRRAGMHWAALLAGLVAYAGVSEVLQATLPIGRDGDLGDALTDVTGAAFGLAAFALVAIRNRTRS</sequence>
<keyword evidence="1" id="KW-0812">Transmembrane</keyword>
<dbReference type="EMBL" id="SMFZ01000001">
    <property type="protein sequence ID" value="TCK24966.1"/>
    <property type="molecule type" value="Genomic_DNA"/>
</dbReference>
<organism evidence="2 3">
    <name type="scientific">Pseudonocardia endophytica</name>
    <dbReference type="NCBI Taxonomy" id="401976"/>
    <lineage>
        <taxon>Bacteria</taxon>
        <taxon>Bacillati</taxon>
        <taxon>Actinomycetota</taxon>
        <taxon>Actinomycetes</taxon>
        <taxon>Pseudonocardiales</taxon>
        <taxon>Pseudonocardiaceae</taxon>
        <taxon>Pseudonocardia</taxon>
    </lineage>
</organism>
<protein>
    <submittedName>
        <fullName evidence="2">VanZ like protein</fullName>
    </submittedName>
</protein>